<dbReference type="STRING" id="2082308.A0A2K1QMY9"/>
<sequence>MALARTSLRGFLTHAKYHLQVAQLKRSPVTFVIGNESADLDSIASAITYAYIATLSPQQHLKPAQIYVPVLNIPRADIALRPELLALLPRANIGREHLITLDDLGDLSTVQERLVPEATRWVLVDHNVLQGRLGEVYSGRVVGVIDHHVDEGRVPVGVEGEGEAGAKGKGEPRVISTCGSCASLVVEHFRRRWDEWFLTVSWSGAANGQGDNLIEDGAFASLWDAQVAFLGLAAVLGDTQGLKDGNKTTEVDKEAVEYLETKIRMCLKAGKQYDRKAFFDEVQKAKEDLGGLSLRDVLRKDYKAWTESGSTLGTCAVVRPFAWLKEKAEQEGKDLLDGCRSFAKEHQHTVICVLTAYTAEDGAFGRQLMLAAGSDRGRKIIESFRSEAGDDLQLKEMERGDEDGWLSFMWQQGNVAASRKQVAPLLRKAMSSV</sequence>
<dbReference type="Proteomes" id="UP000243797">
    <property type="component" value="Unassembled WGS sequence"/>
</dbReference>
<dbReference type="InterPro" id="IPR004097">
    <property type="entry name" value="DHHA2"/>
</dbReference>
<evidence type="ECO:0000313" key="6">
    <source>
        <dbReference type="EMBL" id="PNS16504.1"/>
    </source>
</evidence>
<proteinExistence type="predicted"/>
<dbReference type="PANTHER" id="PTHR12112">
    <property type="entry name" value="BNIP - RELATED"/>
    <property type="match status" value="1"/>
</dbReference>
<keyword evidence="3" id="KW-0378">Hydrolase</keyword>
<dbReference type="InParanoid" id="A0A2K1QMY9"/>
<evidence type="ECO:0000256" key="4">
    <source>
        <dbReference type="ARBA" id="ARBA00023211"/>
    </source>
</evidence>
<name>A0A2K1QMY9_9PEZI</name>
<reference evidence="6 7" key="1">
    <citation type="submission" date="2017-06" db="EMBL/GenBank/DDBJ databases">
        <title>Draft genome sequence of a variant of Elsinoe murrayae.</title>
        <authorList>
            <person name="Cheng Q."/>
        </authorList>
    </citation>
    <scope>NUCLEOTIDE SEQUENCE [LARGE SCALE GENOMIC DNA]</scope>
    <source>
        <strain evidence="6 7">CQ-2017a</strain>
    </source>
</reference>
<dbReference type="EMBL" id="NKHZ01000057">
    <property type="protein sequence ID" value="PNS16504.1"/>
    <property type="molecule type" value="Genomic_DNA"/>
</dbReference>
<dbReference type="InterPro" id="IPR001667">
    <property type="entry name" value="DDH_dom"/>
</dbReference>
<dbReference type="Gene3D" id="3.90.1640.10">
    <property type="entry name" value="inorganic pyrophosphatase (n-terminal core)"/>
    <property type="match status" value="1"/>
</dbReference>
<evidence type="ECO:0000313" key="7">
    <source>
        <dbReference type="Proteomes" id="UP000243797"/>
    </source>
</evidence>
<dbReference type="InterPro" id="IPR038763">
    <property type="entry name" value="DHH_sf"/>
</dbReference>
<dbReference type="Pfam" id="PF01368">
    <property type="entry name" value="DHH"/>
    <property type="match status" value="1"/>
</dbReference>
<accession>A0A2K1QMY9</accession>
<keyword evidence="4" id="KW-0464">Manganese</keyword>
<dbReference type="OrthoDB" id="374045at2759"/>
<organism evidence="6 7">
    <name type="scientific">Sphaceloma murrayae</name>
    <dbReference type="NCBI Taxonomy" id="2082308"/>
    <lineage>
        <taxon>Eukaryota</taxon>
        <taxon>Fungi</taxon>
        <taxon>Dikarya</taxon>
        <taxon>Ascomycota</taxon>
        <taxon>Pezizomycotina</taxon>
        <taxon>Dothideomycetes</taxon>
        <taxon>Dothideomycetidae</taxon>
        <taxon>Myriangiales</taxon>
        <taxon>Elsinoaceae</taxon>
        <taxon>Sphaceloma</taxon>
    </lineage>
</organism>
<dbReference type="PANTHER" id="PTHR12112:SF39">
    <property type="entry name" value="EG:152A3.5 PROTEIN (FBGN0003116_PN PROTEIN)"/>
    <property type="match status" value="1"/>
</dbReference>
<comment type="caution">
    <text evidence="6">The sequence shown here is derived from an EMBL/GenBank/DDBJ whole genome shotgun (WGS) entry which is preliminary data.</text>
</comment>
<evidence type="ECO:0000259" key="5">
    <source>
        <dbReference type="SMART" id="SM01131"/>
    </source>
</evidence>
<dbReference type="InterPro" id="IPR038222">
    <property type="entry name" value="DHHA2_dom_sf"/>
</dbReference>
<dbReference type="SMART" id="SM01131">
    <property type="entry name" value="DHHA2"/>
    <property type="match status" value="1"/>
</dbReference>
<dbReference type="Gene3D" id="3.10.310.20">
    <property type="entry name" value="DHHA2 domain"/>
    <property type="match status" value="1"/>
</dbReference>
<feature type="domain" description="DHHA2" evidence="5">
    <location>
        <begin position="279"/>
        <end position="430"/>
    </location>
</feature>
<evidence type="ECO:0000256" key="2">
    <source>
        <dbReference type="ARBA" id="ARBA00022723"/>
    </source>
</evidence>
<dbReference type="Pfam" id="PF02833">
    <property type="entry name" value="DHHA2"/>
    <property type="match status" value="1"/>
</dbReference>
<gene>
    <name evidence="6" type="ORF">CAC42_238</name>
</gene>
<protein>
    <recommendedName>
        <fullName evidence="5">DHHA2 domain-containing protein</fullName>
    </recommendedName>
</protein>
<evidence type="ECO:0000256" key="3">
    <source>
        <dbReference type="ARBA" id="ARBA00022801"/>
    </source>
</evidence>
<evidence type="ECO:0000256" key="1">
    <source>
        <dbReference type="ARBA" id="ARBA00001936"/>
    </source>
</evidence>
<dbReference type="GO" id="GO:0004309">
    <property type="term" value="F:exopolyphosphatase activity"/>
    <property type="evidence" value="ECO:0007669"/>
    <property type="project" value="TreeGrafter"/>
</dbReference>
<dbReference type="AlphaFoldDB" id="A0A2K1QMY9"/>
<dbReference type="FunCoup" id="A0A2K1QMY9">
    <property type="interactions" value="214"/>
</dbReference>
<comment type="cofactor">
    <cofactor evidence="1">
        <name>Mn(2+)</name>
        <dbReference type="ChEBI" id="CHEBI:29035"/>
    </cofactor>
</comment>
<keyword evidence="2" id="KW-0479">Metal-binding</keyword>
<keyword evidence="7" id="KW-1185">Reference proteome</keyword>
<dbReference type="SUPFAM" id="SSF64182">
    <property type="entry name" value="DHH phosphoesterases"/>
    <property type="match status" value="1"/>
</dbReference>
<dbReference type="GO" id="GO:0046872">
    <property type="term" value="F:metal ion binding"/>
    <property type="evidence" value="ECO:0007669"/>
    <property type="project" value="UniProtKB-KW"/>
</dbReference>
<dbReference type="GO" id="GO:0005737">
    <property type="term" value="C:cytoplasm"/>
    <property type="evidence" value="ECO:0007669"/>
    <property type="project" value="InterPro"/>
</dbReference>